<reference evidence="1" key="1">
    <citation type="journal article" date="2021" name="Nat. Commun.">
        <title>Genetic determinants of endophytism in the Arabidopsis root mycobiome.</title>
        <authorList>
            <person name="Mesny F."/>
            <person name="Miyauchi S."/>
            <person name="Thiergart T."/>
            <person name="Pickel B."/>
            <person name="Atanasova L."/>
            <person name="Karlsson M."/>
            <person name="Huettel B."/>
            <person name="Barry K.W."/>
            <person name="Haridas S."/>
            <person name="Chen C."/>
            <person name="Bauer D."/>
            <person name="Andreopoulos W."/>
            <person name="Pangilinan J."/>
            <person name="LaButti K."/>
            <person name="Riley R."/>
            <person name="Lipzen A."/>
            <person name="Clum A."/>
            <person name="Drula E."/>
            <person name="Henrissat B."/>
            <person name="Kohler A."/>
            <person name="Grigoriev I.V."/>
            <person name="Martin F.M."/>
            <person name="Hacquard S."/>
        </authorList>
    </citation>
    <scope>NUCLEOTIDE SEQUENCE</scope>
    <source>
        <strain evidence="1">MPI-CAGE-CH-0230</strain>
    </source>
</reference>
<organism evidence="1 2">
    <name type="scientific">Microdochium trichocladiopsis</name>
    <dbReference type="NCBI Taxonomy" id="1682393"/>
    <lineage>
        <taxon>Eukaryota</taxon>
        <taxon>Fungi</taxon>
        <taxon>Dikarya</taxon>
        <taxon>Ascomycota</taxon>
        <taxon>Pezizomycotina</taxon>
        <taxon>Sordariomycetes</taxon>
        <taxon>Xylariomycetidae</taxon>
        <taxon>Xylariales</taxon>
        <taxon>Microdochiaceae</taxon>
        <taxon>Microdochium</taxon>
    </lineage>
</organism>
<dbReference type="RefSeq" id="XP_046009539.1">
    <property type="nucleotide sequence ID" value="XM_046154833.1"/>
</dbReference>
<dbReference type="EMBL" id="JAGTJQ010000008">
    <property type="protein sequence ID" value="KAH7026322.1"/>
    <property type="molecule type" value="Genomic_DNA"/>
</dbReference>
<evidence type="ECO:0000313" key="2">
    <source>
        <dbReference type="Proteomes" id="UP000756346"/>
    </source>
</evidence>
<dbReference type="Proteomes" id="UP000756346">
    <property type="component" value="Unassembled WGS sequence"/>
</dbReference>
<protein>
    <submittedName>
        <fullName evidence="1">Uncharacterized protein</fullName>
    </submittedName>
</protein>
<keyword evidence="2" id="KW-1185">Reference proteome</keyword>
<comment type="caution">
    <text evidence="1">The sequence shown here is derived from an EMBL/GenBank/DDBJ whole genome shotgun (WGS) entry which is preliminary data.</text>
</comment>
<name>A0A9P9BQX4_9PEZI</name>
<proteinExistence type="predicted"/>
<dbReference type="GeneID" id="70184379"/>
<evidence type="ECO:0000313" key="1">
    <source>
        <dbReference type="EMBL" id="KAH7026322.1"/>
    </source>
</evidence>
<dbReference type="AlphaFoldDB" id="A0A9P9BQX4"/>
<sequence length="199" mass="23636">MVTSGLDLFHRWPRYTLDRVLPLRIRGWDLGQVGGGVASFGVCCTVRRSSNGTFRLFCWSLRRRHRCLGLFFHFLYFELGRVFRGRPRRWWCRVDFWRLILNLGGCSCRCSCVLFLRSRHSFNCWGRRFRGLRDLVRLRCARGVSGLGRLVLRYHLRLGGRHPFGRRIFGRDVGADRQTEVVHRWCVFWGRHQAGLLRH</sequence>
<accession>A0A9P9BQX4</accession>
<gene>
    <name evidence="1" type="ORF">B0I36DRAFT_330391</name>
</gene>